<reference evidence="4" key="1">
    <citation type="submission" date="2016-01" db="EMBL/GenBank/DDBJ databases">
        <authorList>
            <person name="Regsiter A."/>
            <person name="william w."/>
        </authorList>
    </citation>
    <scope>NUCLEOTIDE SEQUENCE</scope>
    <source>
        <strain evidence="4">NCPPB 1641</strain>
    </source>
</reference>
<keyword evidence="2 4" id="KW-0560">Oxidoreductase</keyword>
<dbReference type="Proteomes" id="UP000192140">
    <property type="component" value="Unassembled WGS sequence"/>
</dbReference>
<name>A0A1S7U8X8_9HYPH</name>
<dbReference type="EC" id="1.6.5.5" evidence="4"/>
<protein>
    <submittedName>
        <fullName evidence="4">Quinone oxidoreductase</fullName>
        <ecNumber evidence="4">1.6.5.5</ecNumber>
    </submittedName>
</protein>
<dbReference type="Pfam" id="PF00107">
    <property type="entry name" value="ADH_zinc_N"/>
    <property type="match status" value="1"/>
</dbReference>
<keyword evidence="5" id="KW-1185">Reference proteome</keyword>
<gene>
    <name evidence="4" type="primary">qor</name>
    <name evidence="4" type="ORF">AGR7A_pAt20181</name>
</gene>
<evidence type="ECO:0000259" key="3">
    <source>
        <dbReference type="SMART" id="SM00829"/>
    </source>
</evidence>
<dbReference type="InterPro" id="IPR013154">
    <property type="entry name" value="ADH-like_N"/>
</dbReference>
<sequence length="323" mass="34669">MAKVVTIHRVGGPEALSYEDVEVGAPGPDELRIRQSQCGVNFIDTYFRSGLYPRPLPFIIGQEAVGEIVELGSNVSGFAVGDRITYSTMEGGGYASERLISRDMAIRVPEWVSDQAAAALTMKGLTAQMLLRQTYKAGPGTVMLVHAAAGGVGTILSQWGAYIGATVIGTVGSEEKMQVARDNGCAEVIDYSRENFADRVREITRGELCDVVYDGVGKTTATGSLDSLKPLGMFVSYGNASGPVESFSMLELAKRGSLFATRPMMPHYASTPAKRDAMIKEFYALLKDGAIRNPPIKEFALQDAAQAHRELEGRAAGCFVLVP</sequence>
<dbReference type="GO" id="GO:0005829">
    <property type="term" value="C:cytosol"/>
    <property type="evidence" value="ECO:0007669"/>
    <property type="project" value="TreeGrafter"/>
</dbReference>
<dbReference type="SUPFAM" id="SSF50129">
    <property type="entry name" value="GroES-like"/>
    <property type="match status" value="1"/>
</dbReference>
<keyword evidence="1" id="KW-0521">NADP</keyword>
<dbReference type="CDD" id="cd05286">
    <property type="entry name" value="QOR2"/>
    <property type="match status" value="1"/>
</dbReference>
<comment type="caution">
    <text evidence="4">The sequence shown here is derived from an EMBL/GenBank/DDBJ whole genome shotgun (WGS) entry which is preliminary data.</text>
</comment>
<evidence type="ECO:0000256" key="2">
    <source>
        <dbReference type="ARBA" id="ARBA00023002"/>
    </source>
</evidence>
<dbReference type="InterPro" id="IPR011032">
    <property type="entry name" value="GroES-like_sf"/>
</dbReference>
<dbReference type="InterPro" id="IPR036291">
    <property type="entry name" value="NAD(P)-bd_dom_sf"/>
</dbReference>
<dbReference type="RefSeq" id="WP_080855134.1">
    <property type="nucleotide sequence ID" value="NZ_LT009777.1"/>
</dbReference>
<dbReference type="PANTHER" id="PTHR48106:SF13">
    <property type="entry name" value="QUINONE OXIDOREDUCTASE-RELATED"/>
    <property type="match status" value="1"/>
</dbReference>
<dbReference type="FunFam" id="3.40.50.720:FF:000053">
    <property type="entry name" value="Quinone oxidoreductase 1"/>
    <property type="match status" value="1"/>
</dbReference>
<dbReference type="GO" id="GO:0070402">
    <property type="term" value="F:NADPH binding"/>
    <property type="evidence" value="ECO:0007669"/>
    <property type="project" value="TreeGrafter"/>
</dbReference>
<dbReference type="SMART" id="SM00829">
    <property type="entry name" value="PKS_ER"/>
    <property type="match status" value="1"/>
</dbReference>
<dbReference type="InterPro" id="IPR020843">
    <property type="entry name" value="ER"/>
</dbReference>
<dbReference type="InterPro" id="IPR047618">
    <property type="entry name" value="QOR-like"/>
</dbReference>
<evidence type="ECO:0000313" key="4">
    <source>
        <dbReference type="EMBL" id="CVI63313.1"/>
    </source>
</evidence>
<feature type="domain" description="Enoyl reductase (ER)" evidence="3">
    <location>
        <begin position="11"/>
        <end position="321"/>
    </location>
</feature>
<dbReference type="InterPro" id="IPR013149">
    <property type="entry name" value="ADH-like_C"/>
</dbReference>
<dbReference type="GO" id="GO:0003960">
    <property type="term" value="F:quinone reductase (NADPH) activity"/>
    <property type="evidence" value="ECO:0007669"/>
    <property type="project" value="UniProtKB-EC"/>
</dbReference>
<evidence type="ECO:0000313" key="5">
    <source>
        <dbReference type="Proteomes" id="UP000192140"/>
    </source>
</evidence>
<dbReference type="PANTHER" id="PTHR48106">
    <property type="entry name" value="QUINONE OXIDOREDUCTASE PIG3-RELATED"/>
    <property type="match status" value="1"/>
</dbReference>
<proteinExistence type="predicted"/>
<accession>A0A1S7U8X8</accession>
<dbReference type="EMBL" id="FCNP01000049">
    <property type="protein sequence ID" value="CVI63313.1"/>
    <property type="molecule type" value="Genomic_DNA"/>
</dbReference>
<organism evidence="4 5">
    <name type="scientific">Agrobacterium deltaense NCPPB 1641</name>
    <dbReference type="NCBI Taxonomy" id="1183425"/>
    <lineage>
        <taxon>Bacteria</taxon>
        <taxon>Pseudomonadati</taxon>
        <taxon>Pseudomonadota</taxon>
        <taxon>Alphaproteobacteria</taxon>
        <taxon>Hyphomicrobiales</taxon>
        <taxon>Rhizobiaceae</taxon>
        <taxon>Rhizobium/Agrobacterium group</taxon>
        <taxon>Agrobacterium</taxon>
    </lineage>
</organism>
<dbReference type="Pfam" id="PF08240">
    <property type="entry name" value="ADH_N"/>
    <property type="match status" value="1"/>
</dbReference>
<evidence type="ECO:0000256" key="1">
    <source>
        <dbReference type="ARBA" id="ARBA00022857"/>
    </source>
</evidence>
<dbReference type="Gene3D" id="3.90.180.10">
    <property type="entry name" value="Medium-chain alcohol dehydrogenases, catalytic domain"/>
    <property type="match status" value="1"/>
</dbReference>
<dbReference type="Gene3D" id="3.40.50.720">
    <property type="entry name" value="NAD(P)-binding Rossmann-like Domain"/>
    <property type="match status" value="1"/>
</dbReference>
<dbReference type="GO" id="GO:0035925">
    <property type="term" value="F:mRNA 3'-UTR AU-rich region binding"/>
    <property type="evidence" value="ECO:0007669"/>
    <property type="project" value="TreeGrafter"/>
</dbReference>
<dbReference type="SUPFAM" id="SSF51735">
    <property type="entry name" value="NAD(P)-binding Rossmann-fold domains"/>
    <property type="match status" value="1"/>
</dbReference>
<dbReference type="AlphaFoldDB" id="A0A1S7U8X8"/>